<dbReference type="Proteomes" id="UP000886520">
    <property type="component" value="Chromosome 4"/>
</dbReference>
<name>A0A9D4ZNP3_ADICA</name>
<accession>A0A9D4ZNP3</accession>
<reference evidence="1" key="1">
    <citation type="submission" date="2021-01" db="EMBL/GenBank/DDBJ databases">
        <title>Adiantum capillus-veneris genome.</title>
        <authorList>
            <person name="Fang Y."/>
            <person name="Liao Q."/>
        </authorList>
    </citation>
    <scope>NUCLEOTIDE SEQUENCE</scope>
    <source>
        <strain evidence="1">H3</strain>
        <tissue evidence="1">Leaf</tissue>
    </source>
</reference>
<protein>
    <submittedName>
        <fullName evidence="1">Uncharacterized protein</fullName>
    </submittedName>
</protein>
<dbReference type="EMBL" id="JABFUD020000004">
    <property type="protein sequence ID" value="KAI5080407.1"/>
    <property type="molecule type" value="Genomic_DNA"/>
</dbReference>
<keyword evidence="2" id="KW-1185">Reference proteome</keyword>
<evidence type="ECO:0000313" key="1">
    <source>
        <dbReference type="EMBL" id="KAI5080407.1"/>
    </source>
</evidence>
<proteinExistence type="predicted"/>
<organism evidence="1 2">
    <name type="scientific">Adiantum capillus-veneris</name>
    <name type="common">Maidenhair fern</name>
    <dbReference type="NCBI Taxonomy" id="13818"/>
    <lineage>
        <taxon>Eukaryota</taxon>
        <taxon>Viridiplantae</taxon>
        <taxon>Streptophyta</taxon>
        <taxon>Embryophyta</taxon>
        <taxon>Tracheophyta</taxon>
        <taxon>Polypodiopsida</taxon>
        <taxon>Polypodiidae</taxon>
        <taxon>Polypodiales</taxon>
        <taxon>Pteridineae</taxon>
        <taxon>Pteridaceae</taxon>
        <taxon>Vittarioideae</taxon>
        <taxon>Adiantum</taxon>
    </lineage>
</organism>
<comment type="caution">
    <text evidence="1">The sequence shown here is derived from an EMBL/GenBank/DDBJ whole genome shotgun (WGS) entry which is preliminary data.</text>
</comment>
<gene>
    <name evidence="1" type="ORF">GOP47_0003590</name>
</gene>
<dbReference type="AlphaFoldDB" id="A0A9D4ZNP3"/>
<evidence type="ECO:0000313" key="2">
    <source>
        <dbReference type="Proteomes" id="UP000886520"/>
    </source>
</evidence>
<sequence>MCEISLCALKEYLQLTDQDITLSVTTSIDDVVVSLSIVSLEDGRDGYKLHDNNGGVYKLEKLQVQKLVEKDISILSSLQKLPLFSSLHVSLSSTQVSQNLDELSLEYDGYYLFELPPCKDGSNMKLMEQRLDGQVWTTYKTISVDTFKGIVRISRCC</sequence>